<sequence>MITILPPQPPSISNRLQPRAITHQFPLPIPPLILTPSAYTSPAPPPKSSPRSPDVAELLHLVEELLEREFRLYTQILEHKLLKEFAAIVAFLKKEIAMRGDELSRAEEGCIRAEQWQLTTALPHLGEPATDPAVGSTRPFGATFTTSASLAAIEGIRMAASTVKRVPEVVEFYHSLMQWESRRELAGGEEVAVQGDSGGASWAEQVHRRGRASSSAALAVPWSERR</sequence>
<evidence type="ECO:0000313" key="3">
    <source>
        <dbReference type="Proteomes" id="UP001327560"/>
    </source>
</evidence>
<name>A0AAQ3JP55_9LILI</name>
<dbReference type="AlphaFoldDB" id="A0AAQ3JP55"/>
<evidence type="ECO:0000313" key="2">
    <source>
        <dbReference type="EMBL" id="WOK93256.1"/>
    </source>
</evidence>
<keyword evidence="3" id="KW-1185">Reference proteome</keyword>
<dbReference type="Proteomes" id="UP001327560">
    <property type="component" value="Chromosome 1"/>
</dbReference>
<evidence type="ECO:0000256" key="1">
    <source>
        <dbReference type="SAM" id="MobiDB-lite"/>
    </source>
</evidence>
<organism evidence="2 3">
    <name type="scientific">Canna indica</name>
    <name type="common">Indian-shot</name>
    <dbReference type="NCBI Taxonomy" id="4628"/>
    <lineage>
        <taxon>Eukaryota</taxon>
        <taxon>Viridiplantae</taxon>
        <taxon>Streptophyta</taxon>
        <taxon>Embryophyta</taxon>
        <taxon>Tracheophyta</taxon>
        <taxon>Spermatophyta</taxon>
        <taxon>Magnoliopsida</taxon>
        <taxon>Liliopsida</taxon>
        <taxon>Zingiberales</taxon>
        <taxon>Cannaceae</taxon>
        <taxon>Canna</taxon>
    </lineage>
</organism>
<reference evidence="2 3" key="1">
    <citation type="submission" date="2023-10" db="EMBL/GenBank/DDBJ databases">
        <title>Chromosome-scale genome assembly provides insights into flower coloration mechanisms of Canna indica.</title>
        <authorList>
            <person name="Li C."/>
        </authorList>
    </citation>
    <scope>NUCLEOTIDE SEQUENCE [LARGE SCALE GENOMIC DNA]</scope>
    <source>
        <tissue evidence="2">Flower</tissue>
    </source>
</reference>
<feature type="region of interest" description="Disordered" evidence="1">
    <location>
        <begin position="190"/>
        <end position="226"/>
    </location>
</feature>
<gene>
    <name evidence="2" type="ORF">Cni_G01951</name>
</gene>
<protein>
    <submittedName>
        <fullName evidence="2">Uncharacterized protein</fullName>
    </submittedName>
</protein>
<proteinExistence type="predicted"/>
<accession>A0AAQ3JP55</accession>
<dbReference type="EMBL" id="CP136890">
    <property type="protein sequence ID" value="WOK93256.1"/>
    <property type="molecule type" value="Genomic_DNA"/>
</dbReference>